<evidence type="ECO:0000313" key="8">
    <source>
        <dbReference type="EMBL" id="KAH7306823.1"/>
    </source>
</evidence>
<dbReference type="GO" id="GO:0016020">
    <property type="term" value="C:membrane"/>
    <property type="evidence" value="ECO:0007669"/>
    <property type="project" value="UniProtKB-SubCell"/>
</dbReference>
<dbReference type="AlphaFoldDB" id="A0A8T2S5T6"/>
<keyword evidence="2 6" id="KW-0812">Transmembrane</keyword>
<organism evidence="8 9">
    <name type="scientific">Ceratopteris richardii</name>
    <name type="common">Triangle waterfern</name>
    <dbReference type="NCBI Taxonomy" id="49495"/>
    <lineage>
        <taxon>Eukaryota</taxon>
        <taxon>Viridiplantae</taxon>
        <taxon>Streptophyta</taxon>
        <taxon>Embryophyta</taxon>
        <taxon>Tracheophyta</taxon>
        <taxon>Polypodiopsida</taxon>
        <taxon>Polypodiidae</taxon>
        <taxon>Polypodiales</taxon>
        <taxon>Pteridineae</taxon>
        <taxon>Pteridaceae</taxon>
        <taxon>Parkerioideae</taxon>
        <taxon>Ceratopteris</taxon>
    </lineage>
</organism>
<evidence type="ECO:0000256" key="4">
    <source>
        <dbReference type="ARBA" id="ARBA00023136"/>
    </source>
</evidence>
<protein>
    <submittedName>
        <fullName evidence="8">Uncharacterized protein</fullName>
    </submittedName>
</protein>
<sequence length="388" mass="43229">MIFRVPFLSTLVSDVFSCLFFSSSPVFIVHSLAAVNHRVLRMSASVFASLGAVIHSFSSPRSSHRVPIFEDKSNPALLAFESSLLEQLKSTDETGYLSIEWLCQAMEMVLSTHASAESFVPELQLDATSSDRKWIDSFLDNSIKLLDTCVTLKAAVAEIESYCGHLKVALRALEKEPIGEVQLKRCLEALNKCMDALKRRDDAVNHLGHRRTKLENCSSMLRRMGERLNMEDASNGNSWIAIYTAQIITIFVYGLLSSALSLKPRRSLSSISVDAHSSWSVSLINLQQRVKEHIEKKKSRGSNLFLEELDMADIAVRKFHDLIQEILQGNSASAKGITVLKGKEGSKALQALLMDLQQGLPALQSHLENTYRNLLRSRMAFLDMPLGS</sequence>
<evidence type="ECO:0000256" key="7">
    <source>
        <dbReference type="SAM" id="SignalP"/>
    </source>
</evidence>
<evidence type="ECO:0000256" key="6">
    <source>
        <dbReference type="SAM" id="Phobius"/>
    </source>
</evidence>
<feature type="transmembrane region" description="Helical" evidence="6">
    <location>
        <begin position="6"/>
        <end position="27"/>
    </location>
</feature>
<comment type="subcellular location">
    <subcellularLocation>
        <location evidence="1">Membrane</location>
        <topology evidence="1">Single-pass membrane protein</topology>
    </subcellularLocation>
</comment>
<comment type="caution">
    <text evidence="8">The sequence shown here is derived from an EMBL/GenBank/DDBJ whole genome shotgun (WGS) entry which is preliminary data.</text>
</comment>
<dbReference type="EMBL" id="CM035427">
    <property type="protein sequence ID" value="KAH7306823.1"/>
    <property type="molecule type" value="Genomic_DNA"/>
</dbReference>
<dbReference type="PANTHER" id="PTHR31509">
    <property type="entry name" value="BPS1-LIKE PROTEIN"/>
    <property type="match status" value="1"/>
</dbReference>
<evidence type="ECO:0000256" key="5">
    <source>
        <dbReference type="ARBA" id="ARBA00035114"/>
    </source>
</evidence>
<proteinExistence type="inferred from homology"/>
<evidence type="ECO:0000256" key="3">
    <source>
        <dbReference type="ARBA" id="ARBA00022989"/>
    </source>
</evidence>
<name>A0A8T2S5T6_CERRI</name>
<comment type="similarity">
    <text evidence="5">Belongs to the ROH1 family.</text>
</comment>
<keyword evidence="9" id="KW-1185">Reference proteome</keyword>
<keyword evidence="4 6" id="KW-0472">Membrane</keyword>
<evidence type="ECO:0000256" key="1">
    <source>
        <dbReference type="ARBA" id="ARBA00004167"/>
    </source>
</evidence>
<gene>
    <name evidence="8" type="ORF">KP509_22G032600</name>
</gene>
<dbReference type="Proteomes" id="UP000825935">
    <property type="component" value="Chromosome 22"/>
</dbReference>
<keyword evidence="7" id="KW-0732">Signal</keyword>
<feature type="signal peptide" evidence="7">
    <location>
        <begin position="1"/>
        <end position="17"/>
    </location>
</feature>
<evidence type="ECO:0000313" key="9">
    <source>
        <dbReference type="Proteomes" id="UP000825935"/>
    </source>
</evidence>
<reference evidence="8" key="1">
    <citation type="submission" date="2021-08" db="EMBL/GenBank/DDBJ databases">
        <title>WGS assembly of Ceratopteris richardii.</title>
        <authorList>
            <person name="Marchant D.B."/>
            <person name="Chen G."/>
            <person name="Jenkins J."/>
            <person name="Shu S."/>
            <person name="Leebens-Mack J."/>
            <person name="Grimwood J."/>
            <person name="Schmutz J."/>
            <person name="Soltis P."/>
            <person name="Soltis D."/>
            <person name="Chen Z.-H."/>
        </authorList>
    </citation>
    <scope>NUCLEOTIDE SEQUENCE</scope>
    <source>
        <strain evidence="8">Whitten #5841</strain>
        <tissue evidence="8">Leaf</tissue>
    </source>
</reference>
<evidence type="ECO:0000256" key="2">
    <source>
        <dbReference type="ARBA" id="ARBA00022692"/>
    </source>
</evidence>
<dbReference type="Pfam" id="PF05633">
    <property type="entry name" value="ROH1-like"/>
    <property type="match status" value="2"/>
</dbReference>
<feature type="transmembrane region" description="Helical" evidence="6">
    <location>
        <begin position="239"/>
        <end position="262"/>
    </location>
</feature>
<keyword evidence="3 6" id="KW-1133">Transmembrane helix</keyword>
<feature type="chain" id="PRO_5035720462" evidence="7">
    <location>
        <begin position="18"/>
        <end position="388"/>
    </location>
</feature>
<dbReference type="InterPro" id="IPR008511">
    <property type="entry name" value="ROH1-like"/>
</dbReference>
<accession>A0A8T2S5T6</accession>